<dbReference type="RefSeq" id="WP_108636986.1">
    <property type="nucleotide sequence ID" value="NZ_QCXX01000011.1"/>
</dbReference>
<proteinExistence type="predicted"/>
<organism evidence="2 3">
    <name type="scientific">Sphingobacterium athyrii</name>
    <dbReference type="NCBI Taxonomy" id="2152717"/>
    <lineage>
        <taxon>Bacteria</taxon>
        <taxon>Pseudomonadati</taxon>
        <taxon>Bacteroidota</taxon>
        <taxon>Sphingobacteriia</taxon>
        <taxon>Sphingobacteriales</taxon>
        <taxon>Sphingobacteriaceae</taxon>
        <taxon>Sphingobacterium</taxon>
    </lineage>
</organism>
<name>A0A363NKE9_9SPHI</name>
<dbReference type="SUPFAM" id="SSF49344">
    <property type="entry name" value="CBD9-like"/>
    <property type="match status" value="1"/>
</dbReference>
<gene>
    <name evidence="2" type="ORF">DCO56_28060</name>
</gene>
<comment type="caution">
    <text evidence="2">The sequence shown here is derived from an EMBL/GenBank/DDBJ whole genome shotgun (WGS) entry which is preliminary data.</text>
</comment>
<reference evidence="2 3" key="1">
    <citation type="submission" date="2018-04" db="EMBL/GenBank/DDBJ databases">
        <title>Sphingobacterium sp. M46 Genome.</title>
        <authorList>
            <person name="Cheng J."/>
            <person name="Li Y."/>
        </authorList>
    </citation>
    <scope>NUCLEOTIDE SEQUENCE [LARGE SCALE GENOMIC DNA]</scope>
    <source>
        <strain evidence="2 3">M46</strain>
    </source>
</reference>
<sequence length="215" mass="24907">MKKLTMLPIASNLTGSLNFNQLSDLVGDFEWHTLDHSNWNESYPYKPQVKFKIGYTKNELLLRFDVAEEQLRGNYSDVNQNVWEDSCVEFFISFDDRKHYYNIEFNLIGTGLIGYGSPDKSTRNRLSAAEIETVQAFSMIERHSGTDKRWSMIQVIPLAVFKFDDTSDLKGKTIHGNFYKCGDNLKNPHFLSWNKIDNPTPNFHLPKFFGELVFG</sequence>
<keyword evidence="3" id="KW-1185">Reference proteome</keyword>
<dbReference type="OrthoDB" id="9801646at2"/>
<evidence type="ECO:0000313" key="2">
    <source>
        <dbReference type="EMBL" id="PUV21296.1"/>
    </source>
</evidence>
<dbReference type="InterPro" id="IPR010502">
    <property type="entry name" value="Carb-bd_dom_fam9"/>
</dbReference>
<dbReference type="GO" id="GO:0004553">
    <property type="term" value="F:hydrolase activity, hydrolyzing O-glycosyl compounds"/>
    <property type="evidence" value="ECO:0007669"/>
    <property type="project" value="InterPro"/>
</dbReference>
<protein>
    <recommendedName>
        <fullName evidence="1">Carbohydrate-binding domain-containing protein</fullName>
    </recommendedName>
</protein>
<accession>A0A363NKE9</accession>
<feature type="domain" description="Carbohydrate-binding" evidence="1">
    <location>
        <begin position="29"/>
        <end position="214"/>
    </location>
</feature>
<evidence type="ECO:0000313" key="3">
    <source>
        <dbReference type="Proteomes" id="UP000250831"/>
    </source>
</evidence>
<dbReference type="Pfam" id="PF16011">
    <property type="entry name" value="CBM9_2"/>
    <property type="match status" value="1"/>
</dbReference>
<dbReference type="Gene3D" id="2.60.40.1190">
    <property type="match status" value="1"/>
</dbReference>
<dbReference type="EMBL" id="QCXX01000011">
    <property type="protein sequence ID" value="PUV21296.1"/>
    <property type="molecule type" value="Genomic_DNA"/>
</dbReference>
<dbReference type="GO" id="GO:0016052">
    <property type="term" value="P:carbohydrate catabolic process"/>
    <property type="evidence" value="ECO:0007669"/>
    <property type="project" value="InterPro"/>
</dbReference>
<dbReference type="CDD" id="cd09620">
    <property type="entry name" value="CBM9_like_3"/>
    <property type="match status" value="1"/>
</dbReference>
<evidence type="ECO:0000259" key="1">
    <source>
        <dbReference type="Pfam" id="PF16011"/>
    </source>
</evidence>
<dbReference type="Proteomes" id="UP000250831">
    <property type="component" value="Unassembled WGS sequence"/>
</dbReference>
<dbReference type="AlphaFoldDB" id="A0A363NKE9"/>
<dbReference type="GO" id="GO:0030246">
    <property type="term" value="F:carbohydrate binding"/>
    <property type="evidence" value="ECO:0007669"/>
    <property type="project" value="InterPro"/>
</dbReference>